<accession>A0A4P9XZ98</accession>
<dbReference type="AlphaFoldDB" id="A0A4P9XZ98"/>
<dbReference type="STRING" id="78915.A0A4P9XZ98"/>
<dbReference type="InterPro" id="IPR044980">
    <property type="entry name" value="NDUFB2_plant/fungi"/>
</dbReference>
<dbReference type="OrthoDB" id="531564at2759"/>
<reference evidence="2" key="1">
    <citation type="journal article" date="2018" name="Nat. Microbiol.">
        <title>Leveraging single-cell genomics to expand the fungal tree of life.</title>
        <authorList>
            <person name="Ahrendt S.R."/>
            <person name="Quandt C.A."/>
            <person name="Ciobanu D."/>
            <person name="Clum A."/>
            <person name="Salamov A."/>
            <person name="Andreopoulos B."/>
            <person name="Cheng J.F."/>
            <person name="Woyke T."/>
            <person name="Pelin A."/>
            <person name="Henrissat B."/>
            <person name="Reynolds N.K."/>
            <person name="Benny G.L."/>
            <person name="Smith M.E."/>
            <person name="James T.Y."/>
            <person name="Grigoriev I.V."/>
        </authorList>
    </citation>
    <scope>NUCLEOTIDE SEQUENCE [LARGE SCALE GENOMIC DNA]</scope>
    <source>
        <strain evidence="2">RSA 1356</strain>
    </source>
</reference>
<gene>
    <name evidence="1" type="ORF">THASP1DRAFT_12364</name>
</gene>
<evidence type="ECO:0000313" key="1">
    <source>
        <dbReference type="EMBL" id="RKP10790.1"/>
    </source>
</evidence>
<dbReference type="PANTHER" id="PTHR36987:SF1">
    <property type="entry name" value="NADH DEHYDROGENASE [UBIQUINONE] 1 BETA SUBCOMPLEX SUBUNIT 2"/>
    <property type="match status" value="1"/>
</dbReference>
<organism evidence="1 2">
    <name type="scientific">Thamnocephalis sphaerospora</name>
    <dbReference type="NCBI Taxonomy" id="78915"/>
    <lineage>
        <taxon>Eukaryota</taxon>
        <taxon>Fungi</taxon>
        <taxon>Fungi incertae sedis</taxon>
        <taxon>Zoopagomycota</taxon>
        <taxon>Zoopagomycotina</taxon>
        <taxon>Zoopagomycetes</taxon>
        <taxon>Zoopagales</taxon>
        <taxon>Sigmoideomycetaceae</taxon>
        <taxon>Thamnocephalis</taxon>
    </lineage>
</organism>
<dbReference type="GO" id="GO:0045271">
    <property type="term" value="C:respiratory chain complex I"/>
    <property type="evidence" value="ECO:0007669"/>
    <property type="project" value="InterPro"/>
</dbReference>
<proteinExistence type="predicted"/>
<dbReference type="PANTHER" id="PTHR36987">
    <property type="entry name" value="NADH DEHYDROGENASE [UBIQUINONE] 1 BETA SUBCOMPLEX SUBUNIT 2-LIKE"/>
    <property type="match status" value="1"/>
</dbReference>
<keyword evidence="2" id="KW-1185">Reference proteome</keyword>
<dbReference type="Proteomes" id="UP000271241">
    <property type="component" value="Unassembled WGS sequence"/>
</dbReference>
<protein>
    <recommendedName>
        <fullName evidence="3">NADH dehydrogenase [ubiquinone] 1 beta subcomplex subunit 2</fullName>
    </recommendedName>
</protein>
<dbReference type="EMBL" id="KZ992437">
    <property type="protein sequence ID" value="RKP10790.1"/>
    <property type="molecule type" value="Genomic_DNA"/>
</dbReference>
<evidence type="ECO:0000313" key="2">
    <source>
        <dbReference type="Proteomes" id="UP000271241"/>
    </source>
</evidence>
<dbReference type="GO" id="GO:0005743">
    <property type="term" value="C:mitochondrial inner membrane"/>
    <property type="evidence" value="ECO:0007669"/>
    <property type="project" value="InterPro"/>
</dbReference>
<name>A0A4P9XZ98_9FUNG</name>
<sequence>MAHGAYTSGAYGSFRVPHAGAAHRWTAKLLGASMWFFMMYRAKQDGPTLLGWSHPWEHGHHHGDDDKSHH</sequence>
<evidence type="ECO:0008006" key="3">
    <source>
        <dbReference type="Google" id="ProtNLM"/>
    </source>
</evidence>